<dbReference type="GO" id="GO:0009254">
    <property type="term" value="P:peptidoglycan turnover"/>
    <property type="evidence" value="ECO:0007669"/>
    <property type="project" value="TreeGrafter"/>
</dbReference>
<keyword evidence="7" id="KW-0378">Hydrolase</keyword>
<dbReference type="GO" id="GO:0071555">
    <property type="term" value="P:cell wall organization"/>
    <property type="evidence" value="ECO:0007669"/>
    <property type="project" value="UniProtKB-KW"/>
</dbReference>
<keyword evidence="9" id="KW-0961">Cell wall biogenesis/degradation</keyword>
<evidence type="ECO:0000256" key="10">
    <source>
        <dbReference type="ARBA" id="ARBA00039257"/>
    </source>
</evidence>
<feature type="non-terminal residue" evidence="13">
    <location>
        <position position="133"/>
    </location>
</feature>
<feature type="domain" description="N-acetylmuramoyl-L-alanine amidase" evidence="12">
    <location>
        <begin position="16"/>
        <end position="132"/>
    </location>
</feature>
<evidence type="ECO:0000259" key="12">
    <source>
        <dbReference type="SMART" id="SM00644"/>
    </source>
</evidence>
<dbReference type="InterPro" id="IPR036505">
    <property type="entry name" value="Amidase/PGRP_sf"/>
</dbReference>
<dbReference type="Gene3D" id="3.40.80.10">
    <property type="entry name" value="Peptidoglycan recognition protein-like"/>
    <property type="match status" value="1"/>
</dbReference>
<accession>A0A382Y933</accession>
<dbReference type="SMART" id="SM00644">
    <property type="entry name" value="Ami_2"/>
    <property type="match status" value="1"/>
</dbReference>
<dbReference type="GO" id="GO:0008745">
    <property type="term" value="F:N-acetylmuramoyl-L-alanine amidase activity"/>
    <property type="evidence" value="ECO:0007669"/>
    <property type="project" value="UniProtKB-EC"/>
</dbReference>
<comment type="cofactor">
    <cofactor evidence="2">
        <name>Zn(2+)</name>
        <dbReference type="ChEBI" id="CHEBI:29105"/>
    </cofactor>
</comment>
<dbReference type="AlphaFoldDB" id="A0A382Y933"/>
<comment type="subcellular location">
    <subcellularLocation>
        <location evidence="3">Cytoplasm</location>
    </subcellularLocation>
</comment>
<proteinExistence type="predicted"/>
<dbReference type="NCBIfam" id="NF008758">
    <property type="entry name" value="PRK11789.1"/>
    <property type="match status" value="1"/>
</dbReference>
<evidence type="ECO:0000313" key="13">
    <source>
        <dbReference type="EMBL" id="SVD79008.1"/>
    </source>
</evidence>
<dbReference type="InterPro" id="IPR002502">
    <property type="entry name" value="Amidase_domain"/>
</dbReference>
<dbReference type="GO" id="GO:0046872">
    <property type="term" value="F:metal ion binding"/>
    <property type="evidence" value="ECO:0007669"/>
    <property type="project" value="UniProtKB-KW"/>
</dbReference>
<organism evidence="13">
    <name type="scientific">marine metagenome</name>
    <dbReference type="NCBI Taxonomy" id="408172"/>
    <lineage>
        <taxon>unclassified sequences</taxon>
        <taxon>metagenomes</taxon>
        <taxon>ecological metagenomes</taxon>
    </lineage>
</organism>
<evidence type="ECO:0000256" key="4">
    <source>
        <dbReference type="ARBA" id="ARBA00011901"/>
    </source>
</evidence>
<keyword evidence="8" id="KW-0862">Zinc</keyword>
<dbReference type="PANTHER" id="PTHR30417:SF4">
    <property type="entry name" value="1,6-ANHYDRO-N-ACETYLMURAMYL-L-ALANINE AMIDASE AMPD"/>
    <property type="match status" value="1"/>
</dbReference>
<evidence type="ECO:0000256" key="2">
    <source>
        <dbReference type="ARBA" id="ARBA00001947"/>
    </source>
</evidence>
<dbReference type="GO" id="GO:0005737">
    <property type="term" value="C:cytoplasm"/>
    <property type="evidence" value="ECO:0007669"/>
    <property type="project" value="UniProtKB-SubCell"/>
</dbReference>
<comment type="catalytic activity">
    <reaction evidence="1">
        <text>Hydrolyzes the link between N-acetylmuramoyl residues and L-amino acid residues in certain cell-wall glycopeptides.</text>
        <dbReference type="EC" id="3.5.1.28"/>
    </reaction>
</comment>
<dbReference type="Pfam" id="PF01510">
    <property type="entry name" value="Amidase_2"/>
    <property type="match status" value="1"/>
</dbReference>
<dbReference type="SUPFAM" id="SSF55846">
    <property type="entry name" value="N-acetylmuramoyl-L-alanine amidase-like"/>
    <property type="match status" value="1"/>
</dbReference>
<sequence length="133" mass="15356">MIARNGIIEGIEFCPSPNFDNRPKNEEIDLIVIHAISLPPKNYDTQLIRDFFSNKLNPQRDHFLESIAGLKVSSHFLVTRHGELLQFVSMEKRAWHAGVSEFKERKNCNDFSIGVELEGCDEELFEISQYECL</sequence>
<evidence type="ECO:0000256" key="7">
    <source>
        <dbReference type="ARBA" id="ARBA00022801"/>
    </source>
</evidence>
<dbReference type="PANTHER" id="PTHR30417">
    <property type="entry name" value="N-ACETYLMURAMOYL-L-ALANINE AMIDASE AMID"/>
    <property type="match status" value="1"/>
</dbReference>
<evidence type="ECO:0000256" key="9">
    <source>
        <dbReference type="ARBA" id="ARBA00023316"/>
    </source>
</evidence>
<protein>
    <recommendedName>
        <fullName evidence="10">1,6-anhydro-N-acetylmuramyl-L-alanine amidase AmpD</fullName>
        <ecNumber evidence="4">3.5.1.28</ecNumber>
    </recommendedName>
    <alternativeName>
        <fullName evidence="11">N-acetylmuramoyl-L-alanine amidase</fullName>
    </alternativeName>
</protein>
<keyword evidence="6" id="KW-0479">Metal-binding</keyword>
<name>A0A382Y933_9ZZZZ</name>
<evidence type="ECO:0000256" key="3">
    <source>
        <dbReference type="ARBA" id="ARBA00004496"/>
    </source>
</evidence>
<evidence type="ECO:0000256" key="11">
    <source>
        <dbReference type="ARBA" id="ARBA00042615"/>
    </source>
</evidence>
<keyword evidence="5" id="KW-0963">Cytoplasm</keyword>
<dbReference type="InterPro" id="IPR051206">
    <property type="entry name" value="NAMLAA_amidase_2"/>
</dbReference>
<evidence type="ECO:0000256" key="5">
    <source>
        <dbReference type="ARBA" id="ARBA00022490"/>
    </source>
</evidence>
<evidence type="ECO:0000256" key="6">
    <source>
        <dbReference type="ARBA" id="ARBA00022723"/>
    </source>
</evidence>
<evidence type="ECO:0000256" key="8">
    <source>
        <dbReference type="ARBA" id="ARBA00022833"/>
    </source>
</evidence>
<evidence type="ECO:0000256" key="1">
    <source>
        <dbReference type="ARBA" id="ARBA00001561"/>
    </source>
</evidence>
<dbReference type="EMBL" id="UINC01173421">
    <property type="protein sequence ID" value="SVD79008.1"/>
    <property type="molecule type" value="Genomic_DNA"/>
</dbReference>
<dbReference type="EC" id="3.5.1.28" evidence="4"/>
<dbReference type="GO" id="GO:0009253">
    <property type="term" value="P:peptidoglycan catabolic process"/>
    <property type="evidence" value="ECO:0007669"/>
    <property type="project" value="InterPro"/>
</dbReference>
<dbReference type="CDD" id="cd06583">
    <property type="entry name" value="PGRP"/>
    <property type="match status" value="1"/>
</dbReference>
<reference evidence="13" key="1">
    <citation type="submission" date="2018-05" db="EMBL/GenBank/DDBJ databases">
        <authorList>
            <person name="Lanie J.A."/>
            <person name="Ng W.-L."/>
            <person name="Kazmierczak K.M."/>
            <person name="Andrzejewski T.M."/>
            <person name="Davidsen T.M."/>
            <person name="Wayne K.J."/>
            <person name="Tettelin H."/>
            <person name="Glass J.I."/>
            <person name="Rusch D."/>
            <person name="Podicherti R."/>
            <person name="Tsui H.-C.T."/>
            <person name="Winkler M.E."/>
        </authorList>
    </citation>
    <scope>NUCLEOTIDE SEQUENCE</scope>
</reference>
<gene>
    <name evidence="13" type="ORF">METZ01_LOCUS431862</name>
</gene>